<keyword evidence="2" id="KW-1185">Reference proteome</keyword>
<protein>
    <recommendedName>
        <fullName evidence="3">DUF711 family protein</fullName>
    </recommendedName>
</protein>
<dbReference type="Gene3D" id="3.20.70.20">
    <property type="match status" value="1"/>
</dbReference>
<name>A0A2R5G4Z5_9STRA</name>
<dbReference type="PANTHER" id="PTHR37560:SF2">
    <property type="entry name" value="DUF711 DOMAIN-CONTAINING PROTEIN"/>
    <property type="match status" value="1"/>
</dbReference>
<accession>A0A2R5G4Z5</accession>
<dbReference type="Pfam" id="PF05167">
    <property type="entry name" value="DUF711"/>
    <property type="match status" value="1"/>
</dbReference>
<sequence>MVVVRTITASLTLHKGDCEDENVLDTKMKKVVGFLARAQQTLLEAGEAKVEAVQTVRVSCNPVEEFVDFDEGDEKAVLAQIARLAAVAAKHEVGFLSLGPMRSSKHLALIPKILALAPHVNMSASAVQNKDDAPDFGRALQLADVTKQVALLGEDGQGSFRFCVSSEVPAGTPFFPASHFAANYENVCFAIGLETSSVLVQAWEVAASAEEDEIAAVHAKCQFELTTRMADLLRPLGEACATLANHEGATFFGIDASMNPSLSDPGIGHAFGTVLKRIGKESPGSALFGSTGTLSLCFLLTKSIRDAGKAAGVTLCGYSGLMLPQMEDKGIAAAAAAGAFTVQDLLLFSSVCGVGIDTVPIPGETSREKLALLFMDMWALSTKWSKPLSCRVLPVAGKKAGEETNTSNPFLCNSVVLGLT</sequence>
<dbReference type="OrthoDB" id="10263808at2759"/>
<comment type="caution">
    <text evidence="1">The sequence shown here is derived from an EMBL/GenBank/DDBJ whole genome shotgun (WGS) entry which is preliminary data.</text>
</comment>
<dbReference type="InterPro" id="IPR007841">
    <property type="entry name" value="UPF0210"/>
</dbReference>
<evidence type="ECO:0008006" key="3">
    <source>
        <dbReference type="Google" id="ProtNLM"/>
    </source>
</evidence>
<dbReference type="SUPFAM" id="SSF51998">
    <property type="entry name" value="PFL-like glycyl radical enzymes"/>
    <property type="match status" value="1"/>
</dbReference>
<dbReference type="EMBL" id="BEYU01000012">
    <property type="protein sequence ID" value="GBG25409.1"/>
    <property type="molecule type" value="Genomic_DNA"/>
</dbReference>
<dbReference type="AlphaFoldDB" id="A0A2R5G4Z5"/>
<organism evidence="1 2">
    <name type="scientific">Hondaea fermentalgiana</name>
    <dbReference type="NCBI Taxonomy" id="2315210"/>
    <lineage>
        <taxon>Eukaryota</taxon>
        <taxon>Sar</taxon>
        <taxon>Stramenopiles</taxon>
        <taxon>Bigyra</taxon>
        <taxon>Labyrinthulomycetes</taxon>
        <taxon>Thraustochytrida</taxon>
        <taxon>Thraustochytriidae</taxon>
        <taxon>Hondaea</taxon>
    </lineage>
</organism>
<evidence type="ECO:0000313" key="2">
    <source>
        <dbReference type="Proteomes" id="UP000241890"/>
    </source>
</evidence>
<reference evidence="1 2" key="1">
    <citation type="submission" date="2017-12" db="EMBL/GenBank/DDBJ databases">
        <title>Sequencing, de novo assembly and annotation of complete genome of a new Thraustochytrid species, strain FCC1311.</title>
        <authorList>
            <person name="Sedici K."/>
            <person name="Godart F."/>
            <person name="Aiese Cigliano R."/>
            <person name="Sanseverino W."/>
            <person name="Barakat M."/>
            <person name="Ortet P."/>
            <person name="Marechal E."/>
            <person name="Cagnac O."/>
            <person name="Amato A."/>
        </authorList>
    </citation>
    <scope>NUCLEOTIDE SEQUENCE [LARGE SCALE GENOMIC DNA]</scope>
</reference>
<gene>
    <name evidence="1" type="ORF">FCC1311_016272</name>
</gene>
<proteinExistence type="predicted"/>
<dbReference type="Proteomes" id="UP000241890">
    <property type="component" value="Unassembled WGS sequence"/>
</dbReference>
<dbReference type="PANTHER" id="PTHR37560">
    <property type="entry name" value="UPF0210 PROTEIN SPR0218"/>
    <property type="match status" value="1"/>
</dbReference>
<evidence type="ECO:0000313" key="1">
    <source>
        <dbReference type="EMBL" id="GBG25409.1"/>
    </source>
</evidence>
<dbReference type="InParanoid" id="A0A2R5G4Z5"/>